<organism evidence="2 3">
    <name type="scientific">Ohtaekwangia kribbensis</name>
    <dbReference type="NCBI Taxonomy" id="688913"/>
    <lineage>
        <taxon>Bacteria</taxon>
        <taxon>Pseudomonadati</taxon>
        <taxon>Bacteroidota</taxon>
        <taxon>Cytophagia</taxon>
        <taxon>Cytophagales</taxon>
        <taxon>Fulvivirgaceae</taxon>
        <taxon>Ohtaekwangia</taxon>
    </lineage>
</organism>
<gene>
    <name evidence="2" type="ORF">ACFQ21_22760</name>
</gene>
<evidence type="ECO:0000256" key="1">
    <source>
        <dbReference type="SAM" id="Coils"/>
    </source>
</evidence>
<dbReference type="RefSeq" id="WP_377583008.1">
    <property type="nucleotide sequence ID" value="NZ_JBHTKA010000008.1"/>
</dbReference>
<accession>A0ABW3K9P9</accession>
<reference evidence="3" key="1">
    <citation type="journal article" date="2019" name="Int. J. Syst. Evol. Microbiol.">
        <title>The Global Catalogue of Microorganisms (GCM) 10K type strain sequencing project: providing services to taxonomists for standard genome sequencing and annotation.</title>
        <authorList>
            <consortium name="The Broad Institute Genomics Platform"/>
            <consortium name="The Broad Institute Genome Sequencing Center for Infectious Disease"/>
            <person name="Wu L."/>
            <person name="Ma J."/>
        </authorList>
    </citation>
    <scope>NUCLEOTIDE SEQUENCE [LARGE SCALE GENOMIC DNA]</scope>
    <source>
        <strain evidence="3">CCUG 58938</strain>
    </source>
</reference>
<comment type="caution">
    <text evidence="2">The sequence shown here is derived from an EMBL/GenBank/DDBJ whole genome shotgun (WGS) entry which is preliminary data.</text>
</comment>
<protein>
    <recommendedName>
        <fullName evidence="4">Lipoprotein</fullName>
    </recommendedName>
</protein>
<feature type="coiled-coil region" evidence="1">
    <location>
        <begin position="107"/>
        <end position="134"/>
    </location>
</feature>
<keyword evidence="3" id="KW-1185">Reference proteome</keyword>
<evidence type="ECO:0000313" key="3">
    <source>
        <dbReference type="Proteomes" id="UP001597112"/>
    </source>
</evidence>
<name>A0ABW3K9P9_9BACT</name>
<evidence type="ECO:0000313" key="2">
    <source>
        <dbReference type="EMBL" id="MFD1002165.1"/>
    </source>
</evidence>
<dbReference type="EMBL" id="JBHTKA010000008">
    <property type="protein sequence ID" value="MFD1002165.1"/>
    <property type="molecule type" value="Genomic_DNA"/>
</dbReference>
<dbReference type="PROSITE" id="PS51257">
    <property type="entry name" value="PROKAR_LIPOPROTEIN"/>
    <property type="match status" value="1"/>
</dbReference>
<evidence type="ECO:0008006" key="4">
    <source>
        <dbReference type="Google" id="ProtNLM"/>
    </source>
</evidence>
<proteinExistence type="predicted"/>
<keyword evidence="1" id="KW-0175">Coiled coil</keyword>
<sequence length="167" mass="19192">MKAYFTKFTISLLVFFIFLSCNREEIDTQKSPSLSIEEIGRKHNEILEQVSTQITIEDEDEIEELTIKEAHLINRYLTSNNLTFKSVNTIDIATSTNNTYIAHKSIAARTQTIAEKLRDQINDLNKENLITSTESILLEKLITLIEDADTNGDYSDFKVRLNDLQDQ</sequence>
<dbReference type="Proteomes" id="UP001597112">
    <property type="component" value="Unassembled WGS sequence"/>
</dbReference>